<sequence length="67" mass="7424">MPTTKQYNGHLHFAPLMDFRKPRRIAIAPPVLTGRTPAVETPMMFSASGTMTKFSGRDKGPSINYVT</sequence>
<evidence type="ECO:0000313" key="2">
    <source>
        <dbReference type="Proteomes" id="UP000299102"/>
    </source>
</evidence>
<reference evidence="1 2" key="1">
    <citation type="journal article" date="2019" name="Commun. Biol.">
        <title>The bagworm genome reveals a unique fibroin gene that provides high tensile strength.</title>
        <authorList>
            <person name="Kono N."/>
            <person name="Nakamura H."/>
            <person name="Ohtoshi R."/>
            <person name="Tomita M."/>
            <person name="Numata K."/>
            <person name="Arakawa K."/>
        </authorList>
    </citation>
    <scope>NUCLEOTIDE SEQUENCE [LARGE SCALE GENOMIC DNA]</scope>
</reference>
<evidence type="ECO:0000313" key="1">
    <source>
        <dbReference type="EMBL" id="GBP38210.1"/>
    </source>
</evidence>
<comment type="caution">
    <text evidence="1">The sequence shown here is derived from an EMBL/GenBank/DDBJ whole genome shotgun (WGS) entry which is preliminary data.</text>
</comment>
<protein>
    <submittedName>
        <fullName evidence="1">Uncharacterized protein</fullName>
    </submittedName>
</protein>
<organism evidence="1 2">
    <name type="scientific">Eumeta variegata</name>
    <name type="common">Bagworm moth</name>
    <name type="synonym">Eumeta japonica</name>
    <dbReference type="NCBI Taxonomy" id="151549"/>
    <lineage>
        <taxon>Eukaryota</taxon>
        <taxon>Metazoa</taxon>
        <taxon>Ecdysozoa</taxon>
        <taxon>Arthropoda</taxon>
        <taxon>Hexapoda</taxon>
        <taxon>Insecta</taxon>
        <taxon>Pterygota</taxon>
        <taxon>Neoptera</taxon>
        <taxon>Endopterygota</taxon>
        <taxon>Lepidoptera</taxon>
        <taxon>Glossata</taxon>
        <taxon>Ditrysia</taxon>
        <taxon>Tineoidea</taxon>
        <taxon>Psychidae</taxon>
        <taxon>Oiketicinae</taxon>
        <taxon>Eumeta</taxon>
    </lineage>
</organism>
<accession>A0A4C1VHZ5</accession>
<dbReference type="Proteomes" id="UP000299102">
    <property type="component" value="Unassembled WGS sequence"/>
</dbReference>
<gene>
    <name evidence="1" type="ORF">EVAR_18089_1</name>
</gene>
<dbReference type="EMBL" id="BGZK01000345">
    <property type="protein sequence ID" value="GBP38210.1"/>
    <property type="molecule type" value="Genomic_DNA"/>
</dbReference>
<keyword evidence="2" id="KW-1185">Reference proteome</keyword>
<name>A0A4C1VHZ5_EUMVA</name>
<dbReference type="AlphaFoldDB" id="A0A4C1VHZ5"/>
<proteinExistence type="predicted"/>